<dbReference type="Ensembl" id="ENSEBUT00000016006.1">
    <property type="protein sequence ID" value="ENSEBUP00000015430.1"/>
    <property type="gene ID" value="ENSEBUG00000009725.1"/>
</dbReference>
<organism evidence="11 12">
    <name type="scientific">Eptatretus burgeri</name>
    <name type="common">Inshore hagfish</name>
    <dbReference type="NCBI Taxonomy" id="7764"/>
    <lineage>
        <taxon>Eukaryota</taxon>
        <taxon>Metazoa</taxon>
        <taxon>Chordata</taxon>
        <taxon>Craniata</taxon>
        <taxon>Vertebrata</taxon>
        <taxon>Cyclostomata</taxon>
        <taxon>Myxini</taxon>
        <taxon>Myxiniformes</taxon>
        <taxon>Myxinidae</taxon>
        <taxon>Eptatretinae</taxon>
        <taxon>Eptatretus</taxon>
    </lineage>
</organism>
<dbReference type="PANTHER" id="PTHR12027">
    <property type="entry name" value="WNT RELATED"/>
    <property type="match status" value="1"/>
</dbReference>
<evidence type="ECO:0000256" key="9">
    <source>
        <dbReference type="RuleBase" id="RU003500"/>
    </source>
</evidence>
<dbReference type="GO" id="GO:0005615">
    <property type="term" value="C:extracellular space"/>
    <property type="evidence" value="ECO:0007669"/>
    <property type="project" value="TreeGrafter"/>
</dbReference>
<dbReference type="InterPro" id="IPR005817">
    <property type="entry name" value="Wnt"/>
</dbReference>
<proteinExistence type="inferred from homology"/>
<dbReference type="PRINTS" id="PR01349">
    <property type="entry name" value="WNTPROTEIN"/>
</dbReference>
<comment type="function">
    <text evidence="9">Ligand for members of the frizzled family of seven transmembrane receptors.</text>
</comment>
<feature type="compositionally biased region" description="Basic residues" evidence="10">
    <location>
        <begin position="258"/>
        <end position="273"/>
    </location>
</feature>
<evidence type="ECO:0000256" key="5">
    <source>
        <dbReference type="ARBA" id="ARBA00022530"/>
    </source>
</evidence>
<keyword evidence="4" id="KW-0964">Secreted</keyword>
<dbReference type="Proteomes" id="UP000694388">
    <property type="component" value="Unplaced"/>
</dbReference>
<dbReference type="GO" id="GO:0030182">
    <property type="term" value="P:neuron differentiation"/>
    <property type="evidence" value="ECO:0007669"/>
    <property type="project" value="TreeGrafter"/>
</dbReference>
<comment type="similarity">
    <text evidence="2 9">Belongs to the Wnt family.</text>
</comment>
<dbReference type="CDD" id="cd19341">
    <property type="entry name" value="Wnt_Wnt9"/>
    <property type="match status" value="1"/>
</dbReference>
<dbReference type="AlphaFoldDB" id="A0A8C4QHH4"/>
<dbReference type="InterPro" id="IPR043158">
    <property type="entry name" value="Wnt_C"/>
</dbReference>
<keyword evidence="6 9" id="KW-0879">Wnt signaling pathway</keyword>
<evidence type="ECO:0000313" key="11">
    <source>
        <dbReference type="Ensembl" id="ENSEBUP00000015430.1"/>
    </source>
</evidence>
<dbReference type="GO" id="GO:0005125">
    <property type="term" value="F:cytokine activity"/>
    <property type="evidence" value="ECO:0007669"/>
    <property type="project" value="TreeGrafter"/>
</dbReference>
<dbReference type="PROSITE" id="PS00246">
    <property type="entry name" value="WNT1"/>
    <property type="match status" value="1"/>
</dbReference>
<dbReference type="Pfam" id="PF00110">
    <property type="entry name" value="wnt"/>
    <property type="match status" value="1"/>
</dbReference>
<reference evidence="11" key="1">
    <citation type="submission" date="2025-08" db="UniProtKB">
        <authorList>
            <consortium name="Ensembl"/>
        </authorList>
    </citation>
    <scope>IDENTIFICATION</scope>
</reference>
<keyword evidence="7" id="KW-1015">Disulfide bond</keyword>
<evidence type="ECO:0000256" key="2">
    <source>
        <dbReference type="ARBA" id="ARBA00005683"/>
    </source>
</evidence>
<keyword evidence="8" id="KW-0449">Lipoprotein</keyword>
<protein>
    <recommendedName>
        <fullName evidence="9">Protein Wnt</fullName>
    </recommendedName>
</protein>
<dbReference type="PANTHER" id="PTHR12027:SF97">
    <property type="entry name" value="PROTEIN WNT-4"/>
    <property type="match status" value="1"/>
</dbReference>
<evidence type="ECO:0000256" key="1">
    <source>
        <dbReference type="ARBA" id="ARBA00004498"/>
    </source>
</evidence>
<dbReference type="InterPro" id="IPR018161">
    <property type="entry name" value="Wnt_CS"/>
</dbReference>
<evidence type="ECO:0000256" key="6">
    <source>
        <dbReference type="ARBA" id="ARBA00022687"/>
    </source>
</evidence>
<dbReference type="GO" id="GO:0005109">
    <property type="term" value="F:frizzled binding"/>
    <property type="evidence" value="ECO:0007669"/>
    <property type="project" value="TreeGrafter"/>
</dbReference>
<evidence type="ECO:0000256" key="4">
    <source>
        <dbReference type="ARBA" id="ARBA00022525"/>
    </source>
</evidence>
<comment type="subcellular location">
    <subcellularLocation>
        <location evidence="1 9">Secreted</location>
        <location evidence="1 9">Extracellular space</location>
        <location evidence="1 9">Extracellular matrix</location>
    </subcellularLocation>
</comment>
<evidence type="ECO:0000313" key="12">
    <source>
        <dbReference type="Proteomes" id="UP000694388"/>
    </source>
</evidence>
<feature type="region of interest" description="Disordered" evidence="10">
    <location>
        <begin position="253"/>
        <end position="279"/>
    </location>
</feature>
<evidence type="ECO:0000256" key="10">
    <source>
        <dbReference type="SAM" id="MobiDB-lite"/>
    </source>
</evidence>
<keyword evidence="12" id="KW-1185">Reference proteome</keyword>
<evidence type="ECO:0000256" key="3">
    <source>
        <dbReference type="ARBA" id="ARBA00022473"/>
    </source>
</evidence>
<sequence length="364" mass="41133">KAEFEVLPNWPILQVAYGTLRMHERPCAYTFCRLTAKEPLLALFTGEQGGSSASQRLKACERLKLSGERWRLCRRDPGVAETLLAALRGDRWSCELSERHRQNLLKRAFRETAFLFALSAAGLAHAVARACSRGRLERCTCDEAPGLRNRQAWQWGGCGDNLRYGAKFARTFLLHGEASKDLRAGIDRHNTRVGIKVVRRGMQTTCKCHGVSGSCTVRTCWRQLAPFTEMGRSLKQRYDVAVKVLSMTNEAAGERTIARSRRRPREQRGQRRPKISDGALTPRGIDLVYVEDSPSYCRASRYSPGTANRSCQKGRNCDSICCGRGYNTRVSSVHKPCQCQVHWCCYVQCEQCLHREETYSCKEG</sequence>
<dbReference type="OMA" id="EAWKWGG"/>
<dbReference type="GeneTree" id="ENSGT00940000159618"/>
<evidence type="ECO:0000256" key="7">
    <source>
        <dbReference type="ARBA" id="ARBA00023157"/>
    </source>
</evidence>
<evidence type="ECO:0000256" key="8">
    <source>
        <dbReference type="ARBA" id="ARBA00023288"/>
    </source>
</evidence>
<name>A0A8C4QHH4_EPTBU</name>
<keyword evidence="3 9" id="KW-0217">Developmental protein</keyword>
<dbReference type="Gene3D" id="3.30.2460.20">
    <property type="match status" value="1"/>
</dbReference>
<dbReference type="GO" id="GO:0060070">
    <property type="term" value="P:canonical Wnt signaling pathway"/>
    <property type="evidence" value="ECO:0007669"/>
    <property type="project" value="TreeGrafter"/>
</dbReference>
<dbReference type="GO" id="GO:0045165">
    <property type="term" value="P:cell fate commitment"/>
    <property type="evidence" value="ECO:0007669"/>
    <property type="project" value="TreeGrafter"/>
</dbReference>
<dbReference type="SMART" id="SM00097">
    <property type="entry name" value="WNT1"/>
    <property type="match status" value="1"/>
</dbReference>
<reference evidence="11" key="2">
    <citation type="submission" date="2025-09" db="UniProtKB">
        <authorList>
            <consortium name="Ensembl"/>
        </authorList>
    </citation>
    <scope>IDENTIFICATION</scope>
</reference>
<accession>A0A8C4QHH4</accession>
<keyword evidence="5" id="KW-0272">Extracellular matrix</keyword>